<dbReference type="KEGG" id="sste:SAMEA4384403_0212"/>
<reference evidence="2 3" key="1">
    <citation type="submission" date="2017-06" db="EMBL/GenBank/DDBJ databases">
        <authorList>
            <consortium name="Pathogen Informatics"/>
        </authorList>
    </citation>
    <scope>NUCLEOTIDE SEQUENCE [LARGE SCALE GENOMIC DNA]</scope>
    <source>
        <strain evidence="2 3">NCTC13839</strain>
    </source>
</reference>
<organism evidence="2 3">
    <name type="scientific">Mammaliicoccus stepanovicii</name>
    <dbReference type="NCBI Taxonomy" id="643214"/>
    <lineage>
        <taxon>Bacteria</taxon>
        <taxon>Bacillati</taxon>
        <taxon>Bacillota</taxon>
        <taxon>Bacilli</taxon>
        <taxon>Bacillales</taxon>
        <taxon>Staphylococcaceae</taxon>
        <taxon>Mammaliicoccus</taxon>
    </lineage>
</organism>
<dbReference type="Proteomes" id="UP000242084">
    <property type="component" value="Chromosome 1"/>
</dbReference>
<feature type="domain" description="NERD" evidence="1">
    <location>
        <begin position="28"/>
        <end position="139"/>
    </location>
</feature>
<evidence type="ECO:0000313" key="2">
    <source>
        <dbReference type="EMBL" id="SNV56079.1"/>
    </source>
</evidence>
<dbReference type="RefSeq" id="WP_095085525.1">
    <property type="nucleotide sequence ID" value="NZ_BMDM01000007.1"/>
</dbReference>
<dbReference type="AlphaFoldDB" id="A0A239YA88"/>
<sequence>MIRNAYYMALEGRIDKDYVRKDLLNFLKGIEGESKIESILNQVKNLCYDYNLELDLQNRIQIDFLVVDDKNIINLEVKNYSGDYFIHNSQMRNEYGNAFNLPFHQINRTEYELEHIKSHLQIDRDIKSYLIFTNPTFTLHTNIPHREKVLLPTELHKLPKKFQNYKIEENRKLLNKIKTMKKDFSQVYPNTLVPFNDIKPGLRCQHCRKIGHIFLENRKRHGYCMHCTYQTTRQELYLHNLRELYVLKRKPFTINDAQRWCDNGNKDTIRLICRKHFKNEGKHSSFYSL</sequence>
<protein>
    <submittedName>
        <fullName evidence="2">Nuclease-related domain</fullName>
    </submittedName>
</protein>
<proteinExistence type="predicted"/>
<dbReference type="InterPro" id="IPR011528">
    <property type="entry name" value="NERD"/>
</dbReference>
<keyword evidence="3" id="KW-1185">Reference proteome</keyword>
<dbReference type="OrthoDB" id="2417001at2"/>
<dbReference type="PROSITE" id="PS50965">
    <property type="entry name" value="NERD"/>
    <property type="match status" value="1"/>
</dbReference>
<dbReference type="Pfam" id="PF08378">
    <property type="entry name" value="NERD"/>
    <property type="match status" value="1"/>
</dbReference>
<dbReference type="EMBL" id="LT906462">
    <property type="protein sequence ID" value="SNV56079.1"/>
    <property type="molecule type" value="Genomic_DNA"/>
</dbReference>
<gene>
    <name evidence="2" type="ORF">SAMEA4384403_00212</name>
</gene>
<accession>A0A239YA88</accession>
<evidence type="ECO:0000259" key="1">
    <source>
        <dbReference type="PROSITE" id="PS50965"/>
    </source>
</evidence>
<name>A0A239YA88_9STAP</name>
<evidence type="ECO:0000313" key="3">
    <source>
        <dbReference type="Proteomes" id="UP000242084"/>
    </source>
</evidence>